<reference evidence="1 2" key="1">
    <citation type="submission" date="2021-06" db="EMBL/GenBank/DDBJ databases">
        <authorList>
            <person name="Kallberg Y."/>
            <person name="Tangrot J."/>
            <person name="Rosling A."/>
        </authorList>
    </citation>
    <scope>NUCLEOTIDE SEQUENCE [LARGE SCALE GENOMIC DNA]</scope>
    <source>
        <strain evidence="1 2">120-4 pot B 10/14</strain>
    </source>
</reference>
<gene>
    <name evidence="1" type="ORF">GMARGA_LOCUS4713</name>
</gene>
<feature type="non-terminal residue" evidence="1">
    <location>
        <position position="1"/>
    </location>
</feature>
<keyword evidence="2" id="KW-1185">Reference proteome</keyword>
<dbReference type="Proteomes" id="UP000789901">
    <property type="component" value="Unassembled WGS sequence"/>
</dbReference>
<evidence type="ECO:0000313" key="1">
    <source>
        <dbReference type="EMBL" id="CAG8554437.1"/>
    </source>
</evidence>
<proteinExistence type="predicted"/>
<accession>A0ABN7UDF6</accession>
<dbReference type="EMBL" id="CAJVQB010001882">
    <property type="protein sequence ID" value="CAG8554437.1"/>
    <property type="molecule type" value="Genomic_DNA"/>
</dbReference>
<name>A0ABN7UDF6_GIGMA</name>
<evidence type="ECO:0000313" key="2">
    <source>
        <dbReference type="Proteomes" id="UP000789901"/>
    </source>
</evidence>
<sequence>HELKLDEEDFNILHKAKITGQSFLMMTENKFIKARIAFGPPIILAKEWGYSSIIDIPQFEPVTHKLEGDNSSLCFCVEDVKRKLENMVTALKSNTKDRIRVSPQFGVSGINYYGCETSPTKNEGIVKHHAMQGFVQNTTYFSRTKIKIDELDYDGNFRNNYWHLGRSSSSPAKKKQRIEEYFKKEDSISVSTGISMEEILEFTSKIDKQKQ</sequence>
<protein>
    <submittedName>
        <fullName evidence="1">45170_t:CDS:1</fullName>
    </submittedName>
</protein>
<comment type="caution">
    <text evidence="1">The sequence shown here is derived from an EMBL/GenBank/DDBJ whole genome shotgun (WGS) entry which is preliminary data.</text>
</comment>
<organism evidence="1 2">
    <name type="scientific">Gigaspora margarita</name>
    <dbReference type="NCBI Taxonomy" id="4874"/>
    <lineage>
        <taxon>Eukaryota</taxon>
        <taxon>Fungi</taxon>
        <taxon>Fungi incertae sedis</taxon>
        <taxon>Mucoromycota</taxon>
        <taxon>Glomeromycotina</taxon>
        <taxon>Glomeromycetes</taxon>
        <taxon>Diversisporales</taxon>
        <taxon>Gigasporaceae</taxon>
        <taxon>Gigaspora</taxon>
    </lineage>
</organism>